<sequence length="328" mass="35352">MVRKYFVVLGLIAVALASPFSVSGISSGGFMAAQMHVAFSADCVGAGVIAGGPFYCALGSEVTATTACMSSPYLLKPSSYVQYANEQAEKGNIDALSNLSSNTNGIWIFSGQMDTVVNQKVVKALQAFYQNWVSPSKIATVYDVYAEHSWVTNNAGNPCYYLGSPYINNCKTDAAGLILKQIYGNIAAPTTAVSSNLKSFEQSNFVDVSSAVMLNEGYVYVPTSCQSNPTSCKVHLAIHGCQQNYNTIGNKFLVESNLNGYAEANGIIVIYPQVDSNMIKNPEGCWDWWGYAGSDYALKSGVQMAALYKMTQNVQQLISSAQSVEWEL</sequence>
<feature type="signal peptide" evidence="1">
    <location>
        <begin position="1"/>
        <end position="17"/>
    </location>
</feature>
<dbReference type="EMBL" id="CAJZBQ010000046">
    <property type="protein sequence ID" value="CAG9328608.1"/>
    <property type="molecule type" value="Genomic_DNA"/>
</dbReference>
<accession>A0AAU9JRI7</accession>
<dbReference type="SUPFAM" id="SSF53474">
    <property type="entry name" value="alpha/beta-Hydrolases"/>
    <property type="match status" value="1"/>
</dbReference>
<evidence type="ECO:0008006" key="4">
    <source>
        <dbReference type="Google" id="ProtNLM"/>
    </source>
</evidence>
<protein>
    <recommendedName>
        <fullName evidence="4">Polyhydroxybutyrate depolymerase</fullName>
    </recommendedName>
</protein>
<dbReference type="InterPro" id="IPR029058">
    <property type="entry name" value="AB_hydrolase_fold"/>
</dbReference>
<dbReference type="Gene3D" id="3.40.50.1820">
    <property type="entry name" value="alpha/beta hydrolase"/>
    <property type="match status" value="1"/>
</dbReference>
<evidence type="ECO:0000256" key="1">
    <source>
        <dbReference type="SAM" id="SignalP"/>
    </source>
</evidence>
<dbReference type="AlphaFoldDB" id="A0AAU9JRI7"/>
<keyword evidence="3" id="KW-1185">Reference proteome</keyword>
<evidence type="ECO:0000313" key="3">
    <source>
        <dbReference type="Proteomes" id="UP001162131"/>
    </source>
</evidence>
<reference evidence="2" key="1">
    <citation type="submission" date="2021-09" db="EMBL/GenBank/DDBJ databases">
        <authorList>
            <consortium name="AG Swart"/>
            <person name="Singh M."/>
            <person name="Singh A."/>
            <person name="Seah K."/>
            <person name="Emmerich C."/>
        </authorList>
    </citation>
    <scope>NUCLEOTIDE SEQUENCE</scope>
    <source>
        <strain evidence="2">ATCC30299</strain>
    </source>
</reference>
<organism evidence="2 3">
    <name type="scientific">Blepharisma stoltei</name>
    <dbReference type="NCBI Taxonomy" id="1481888"/>
    <lineage>
        <taxon>Eukaryota</taxon>
        <taxon>Sar</taxon>
        <taxon>Alveolata</taxon>
        <taxon>Ciliophora</taxon>
        <taxon>Postciliodesmatophora</taxon>
        <taxon>Heterotrichea</taxon>
        <taxon>Heterotrichida</taxon>
        <taxon>Blepharismidae</taxon>
        <taxon>Blepharisma</taxon>
    </lineage>
</organism>
<name>A0AAU9JRI7_9CILI</name>
<proteinExistence type="predicted"/>
<dbReference type="PANTHER" id="PTHR42972">
    <property type="entry name" value="TOL-PAL SYSTEM PROTEIN TOLB"/>
    <property type="match status" value="1"/>
</dbReference>
<gene>
    <name evidence="2" type="ORF">BSTOLATCC_MIC46604</name>
</gene>
<keyword evidence="1" id="KW-0732">Signal</keyword>
<dbReference type="PANTHER" id="PTHR42972:SF8">
    <property type="entry name" value="POLYHYDROXYBUTYRATE DEPOLYMERASE"/>
    <property type="match status" value="1"/>
</dbReference>
<comment type="caution">
    <text evidence="2">The sequence shown here is derived from an EMBL/GenBank/DDBJ whole genome shotgun (WGS) entry which is preliminary data.</text>
</comment>
<evidence type="ECO:0000313" key="2">
    <source>
        <dbReference type="EMBL" id="CAG9328608.1"/>
    </source>
</evidence>
<dbReference type="Proteomes" id="UP001162131">
    <property type="component" value="Unassembled WGS sequence"/>
</dbReference>
<feature type="chain" id="PRO_5043953241" description="Polyhydroxybutyrate depolymerase" evidence="1">
    <location>
        <begin position="18"/>
        <end position="328"/>
    </location>
</feature>